<keyword evidence="4" id="KW-0547">Nucleotide-binding</keyword>
<dbReference type="Pfam" id="PF00271">
    <property type="entry name" value="Helicase_C"/>
    <property type="match status" value="1"/>
</dbReference>
<dbReference type="EMBL" id="JAGGKC010000002">
    <property type="protein sequence ID" value="MBP1918003.1"/>
    <property type="molecule type" value="Genomic_DNA"/>
</dbReference>
<dbReference type="InterPro" id="IPR027417">
    <property type="entry name" value="P-loop_NTPase"/>
</dbReference>
<dbReference type="SUPFAM" id="SSF52540">
    <property type="entry name" value="P-loop containing nucleoside triphosphate hydrolases"/>
    <property type="match status" value="1"/>
</dbReference>
<dbReference type="InterPro" id="IPR014001">
    <property type="entry name" value="Helicase_ATP-bd"/>
</dbReference>
<dbReference type="InterPro" id="IPR025202">
    <property type="entry name" value="PLD-like_dom"/>
</dbReference>
<proteinExistence type="predicted"/>
<evidence type="ECO:0000259" key="2">
    <source>
        <dbReference type="PROSITE" id="PS51192"/>
    </source>
</evidence>
<feature type="domain" description="Helicase C-terminal" evidence="3">
    <location>
        <begin position="418"/>
        <end position="603"/>
    </location>
</feature>
<keyword evidence="4" id="KW-0347">Helicase</keyword>
<dbReference type="PROSITE" id="PS51194">
    <property type="entry name" value="HELICASE_CTER"/>
    <property type="match status" value="1"/>
</dbReference>
<evidence type="ECO:0000313" key="4">
    <source>
        <dbReference type="EMBL" id="MBP1918003.1"/>
    </source>
</evidence>
<dbReference type="InterPro" id="IPR001650">
    <property type="entry name" value="Helicase_C-like"/>
</dbReference>
<keyword evidence="5" id="KW-1185">Reference proteome</keyword>
<evidence type="ECO:0000259" key="3">
    <source>
        <dbReference type="PROSITE" id="PS51194"/>
    </source>
</evidence>
<dbReference type="InterPro" id="IPR001736">
    <property type="entry name" value="PLipase_D/transphosphatidylase"/>
</dbReference>
<comment type="caution">
    <text evidence="4">The sequence shown here is derived from an EMBL/GenBank/DDBJ whole genome shotgun (WGS) entry which is preliminary data.</text>
</comment>
<dbReference type="CDD" id="cd18799">
    <property type="entry name" value="SF2_C_EcoAI-like"/>
    <property type="match status" value="1"/>
</dbReference>
<keyword evidence="4" id="KW-0067">ATP-binding</keyword>
<sequence>MAEVKGLTDTARMPASLNCITGGDDHLYGRLRESISKASKISIIVSFLMESGVRMISDDLAEAAKRGARIRILCGNYLNITQPQALYLLKGTLGDGVDLRFYDVERKSFHPKAYIFESDGLGEIFVGSSNISRTALTDGIEWNYRFDSIHEPDDFTHFKETFEDLFLNRSRIIDDNEMKRYSRQWKRPKVYEDIERLGDETDVPENVIVEFPSPVGAQIEALYELKRSRSEGWDKGLVVAATGLGKTYLAAFDSREFRKILFVAHREEILSQSERTFRNARPDVKTGFFKGDTKDMDSDVLFASVQTLGRKEYLTGRSFSETEFDYIVIDEFHHAVSENYQNIIGYFKPKFLLGLTATPERLDNQDVFALCDYNVIYEARLKEAINKGWLSPFRYYGIFDETDYSGISCRQGKYDEKQLEEALSINKRAGLVLENYGRYRSSRALGFCAGRKHAVYMAEYFSRNGIKACAVVSGDAASAHAMERSEAIRKFRKGEVNVLFSVDMFNEGLDVPDVDMVMLLRPTESPTVFLQQLGRGLRKSIGKKYVNVLDFIGNYRKANLVPFFLTGSGQAGDTARRKPLIPDEEDYPEGCFVNFDLRLIDLFRKLEAEQKDAFGRIVDEYFRIKEQIGERPSRLQMFTYLDDAVSSLIRSKKELNIFRDYLSFLDSVGEAAESERSLIGTKAHLFIREMENTSMSKLYKMPVLLAFHNGGKVRAKITDDDIYESFREFYTHGANRVDMLRDKGTAGYMDWGRKEYVDLARKNPLQFLQKTSPEFFNTCEDGFCLNQELWQYLDDEEFTRQFGDVISFKTRKFYKERLEKLEKQYGGD</sequence>
<dbReference type="PROSITE" id="PS50035">
    <property type="entry name" value="PLD"/>
    <property type="match status" value="1"/>
</dbReference>
<dbReference type="Pfam" id="PF04851">
    <property type="entry name" value="ResIII"/>
    <property type="match status" value="1"/>
</dbReference>
<evidence type="ECO:0000313" key="5">
    <source>
        <dbReference type="Proteomes" id="UP001519271"/>
    </source>
</evidence>
<gene>
    <name evidence="4" type="ORF">J2Z34_000474</name>
</gene>
<dbReference type="SMART" id="SM00487">
    <property type="entry name" value="DEXDc"/>
    <property type="match status" value="1"/>
</dbReference>
<protein>
    <submittedName>
        <fullName evidence="4">Superfamily II DNA or RNA helicase</fullName>
    </submittedName>
</protein>
<dbReference type="InterPro" id="IPR006935">
    <property type="entry name" value="Helicase/UvrB_N"/>
</dbReference>
<keyword evidence="4" id="KW-0378">Hydrolase</keyword>
<dbReference type="PROSITE" id="PS51192">
    <property type="entry name" value="HELICASE_ATP_BIND_1"/>
    <property type="match status" value="1"/>
</dbReference>
<dbReference type="Gene3D" id="3.30.870.10">
    <property type="entry name" value="Endonuclease Chain A"/>
    <property type="match status" value="1"/>
</dbReference>
<feature type="domain" description="PLD phosphodiesterase" evidence="1">
    <location>
        <begin position="105"/>
        <end position="135"/>
    </location>
</feature>
<dbReference type="Pfam" id="PF13091">
    <property type="entry name" value="PLDc_2"/>
    <property type="match status" value="1"/>
</dbReference>
<dbReference type="PANTHER" id="PTHR47396">
    <property type="entry name" value="TYPE I RESTRICTION ENZYME ECOKI R PROTEIN"/>
    <property type="match status" value="1"/>
</dbReference>
<dbReference type="CDD" id="cd09205">
    <property type="entry name" value="PLDc_N_DEXD_b3"/>
    <property type="match status" value="1"/>
</dbReference>
<accession>A0ABS4G0C2</accession>
<dbReference type="GO" id="GO:0004386">
    <property type="term" value="F:helicase activity"/>
    <property type="evidence" value="ECO:0007669"/>
    <property type="project" value="UniProtKB-KW"/>
</dbReference>
<dbReference type="InterPro" id="IPR050742">
    <property type="entry name" value="Helicase_Restrict-Modif_Enz"/>
</dbReference>
<reference evidence="4 5" key="1">
    <citation type="submission" date="2021-03" db="EMBL/GenBank/DDBJ databases">
        <title>Genomic Encyclopedia of Type Strains, Phase IV (KMG-IV): sequencing the most valuable type-strain genomes for metagenomic binning, comparative biology and taxonomic classification.</title>
        <authorList>
            <person name="Goeker M."/>
        </authorList>
    </citation>
    <scope>NUCLEOTIDE SEQUENCE [LARGE SCALE GENOMIC DNA]</scope>
    <source>
        <strain evidence="4 5">DSM 6139</strain>
    </source>
</reference>
<dbReference type="CDD" id="cd18032">
    <property type="entry name" value="DEXHc_RE_I_III_res"/>
    <property type="match status" value="1"/>
</dbReference>
<dbReference type="SUPFAM" id="SSF56024">
    <property type="entry name" value="Phospholipase D/nuclease"/>
    <property type="match status" value="1"/>
</dbReference>
<evidence type="ECO:0000259" key="1">
    <source>
        <dbReference type="PROSITE" id="PS50035"/>
    </source>
</evidence>
<dbReference type="Proteomes" id="UP001519271">
    <property type="component" value="Unassembled WGS sequence"/>
</dbReference>
<feature type="domain" description="Helicase ATP-binding" evidence="2">
    <location>
        <begin position="227"/>
        <end position="377"/>
    </location>
</feature>
<dbReference type="Gene3D" id="3.40.50.300">
    <property type="entry name" value="P-loop containing nucleotide triphosphate hydrolases"/>
    <property type="match status" value="2"/>
</dbReference>
<organism evidence="4 5">
    <name type="scientific">Youngiibacter multivorans</name>
    <dbReference type="NCBI Taxonomy" id="937251"/>
    <lineage>
        <taxon>Bacteria</taxon>
        <taxon>Bacillati</taxon>
        <taxon>Bacillota</taxon>
        <taxon>Clostridia</taxon>
        <taxon>Eubacteriales</taxon>
        <taxon>Clostridiaceae</taxon>
        <taxon>Youngiibacter</taxon>
    </lineage>
</organism>
<dbReference type="PANTHER" id="PTHR47396:SF1">
    <property type="entry name" value="ATP-DEPENDENT HELICASE IRC3-RELATED"/>
    <property type="match status" value="1"/>
</dbReference>
<dbReference type="SMART" id="SM00490">
    <property type="entry name" value="HELICc"/>
    <property type="match status" value="1"/>
</dbReference>
<name>A0ABS4G0C2_9CLOT</name>
<dbReference type="RefSeq" id="WP_209458243.1">
    <property type="nucleotide sequence ID" value="NZ_JAGGKC010000002.1"/>
</dbReference>